<feature type="region of interest" description="Disordered" evidence="1">
    <location>
        <begin position="171"/>
        <end position="200"/>
    </location>
</feature>
<accession>A0AAN6PUW5</accession>
<dbReference type="EMBL" id="MU863782">
    <property type="protein sequence ID" value="KAK4095806.1"/>
    <property type="molecule type" value="Genomic_DNA"/>
</dbReference>
<dbReference type="Proteomes" id="UP001305647">
    <property type="component" value="Unassembled WGS sequence"/>
</dbReference>
<name>A0AAN6PUW5_9PEZI</name>
<organism evidence="2 3">
    <name type="scientific">Parathielavia hyrcaniae</name>
    <dbReference type="NCBI Taxonomy" id="113614"/>
    <lineage>
        <taxon>Eukaryota</taxon>
        <taxon>Fungi</taxon>
        <taxon>Dikarya</taxon>
        <taxon>Ascomycota</taxon>
        <taxon>Pezizomycotina</taxon>
        <taxon>Sordariomycetes</taxon>
        <taxon>Sordariomycetidae</taxon>
        <taxon>Sordariales</taxon>
        <taxon>Chaetomiaceae</taxon>
        <taxon>Parathielavia</taxon>
    </lineage>
</organism>
<keyword evidence="3" id="KW-1185">Reference proteome</keyword>
<evidence type="ECO:0000256" key="1">
    <source>
        <dbReference type="SAM" id="MobiDB-lite"/>
    </source>
</evidence>
<protein>
    <submittedName>
        <fullName evidence="2">Uncharacterized protein</fullName>
    </submittedName>
</protein>
<proteinExistence type="predicted"/>
<gene>
    <name evidence="2" type="ORF">N658DRAFT_89913</name>
</gene>
<evidence type="ECO:0000313" key="3">
    <source>
        <dbReference type="Proteomes" id="UP001305647"/>
    </source>
</evidence>
<evidence type="ECO:0000313" key="2">
    <source>
        <dbReference type="EMBL" id="KAK4095806.1"/>
    </source>
</evidence>
<dbReference type="AlphaFoldDB" id="A0AAN6PUW5"/>
<reference evidence="2" key="2">
    <citation type="submission" date="2023-05" db="EMBL/GenBank/DDBJ databases">
        <authorList>
            <consortium name="Lawrence Berkeley National Laboratory"/>
            <person name="Steindorff A."/>
            <person name="Hensen N."/>
            <person name="Bonometti L."/>
            <person name="Westerberg I."/>
            <person name="Brannstrom I.O."/>
            <person name="Guillou S."/>
            <person name="Cros-Aarteil S."/>
            <person name="Calhoun S."/>
            <person name="Haridas S."/>
            <person name="Kuo A."/>
            <person name="Mondo S."/>
            <person name="Pangilinan J."/>
            <person name="Riley R."/>
            <person name="Labutti K."/>
            <person name="Andreopoulos B."/>
            <person name="Lipzen A."/>
            <person name="Chen C."/>
            <person name="Yanf M."/>
            <person name="Daum C."/>
            <person name="Ng V."/>
            <person name="Clum A."/>
            <person name="Ohm R."/>
            <person name="Martin F."/>
            <person name="Silar P."/>
            <person name="Natvig D."/>
            <person name="Lalanne C."/>
            <person name="Gautier V."/>
            <person name="Ament-Velasquez S.L."/>
            <person name="Kruys A."/>
            <person name="Hutchinson M.I."/>
            <person name="Powell A.J."/>
            <person name="Barry K."/>
            <person name="Miller A.N."/>
            <person name="Grigoriev I.V."/>
            <person name="Debuchy R."/>
            <person name="Gladieux P."/>
            <person name="Thoren M.H."/>
            <person name="Johannesson H."/>
        </authorList>
    </citation>
    <scope>NUCLEOTIDE SEQUENCE</scope>
    <source>
        <strain evidence="2">CBS 757.83</strain>
    </source>
</reference>
<reference evidence="2" key="1">
    <citation type="journal article" date="2023" name="Mol. Phylogenet. Evol.">
        <title>Genome-scale phylogeny and comparative genomics of the fungal order Sordariales.</title>
        <authorList>
            <person name="Hensen N."/>
            <person name="Bonometti L."/>
            <person name="Westerberg I."/>
            <person name="Brannstrom I.O."/>
            <person name="Guillou S."/>
            <person name="Cros-Aarteil S."/>
            <person name="Calhoun S."/>
            <person name="Haridas S."/>
            <person name="Kuo A."/>
            <person name="Mondo S."/>
            <person name="Pangilinan J."/>
            <person name="Riley R."/>
            <person name="LaButti K."/>
            <person name="Andreopoulos B."/>
            <person name="Lipzen A."/>
            <person name="Chen C."/>
            <person name="Yan M."/>
            <person name="Daum C."/>
            <person name="Ng V."/>
            <person name="Clum A."/>
            <person name="Steindorff A."/>
            <person name="Ohm R.A."/>
            <person name="Martin F."/>
            <person name="Silar P."/>
            <person name="Natvig D.O."/>
            <person name="Lalanne C."/>
            <person name="Gautier V."/>
            <person name="Ament-Velasquez S.L."/>
            <person name="Kruys A."/>
            <person name="Hutchinson M.I."/>
            <person name="Powell A.J."/>
            <person name="Barry K."/>
            <person name="Miller A.N."/>
            <person name="Grigoriev I.V."/>
            <person name="Debuchy R."/>
            <person name="Gladieux P."/>
            <person name="Hiltunen Thoren M."/>
            <person name="Johannesson H."/>
        </authorList>
    </citation>
    <scope>NUCLEOTIDE SEQUENCE</scope>
    <source>
        <strain evidence="2">CBS 757.83</strain>
    </source>
</reference>
<comment type="caution">
    <text evidence="2">The sequence shown here is derived from an EMBL/GenBank/DDBJ whole genome shotgun (WGS) entry which is preliminary data.</text>
</comment>
<sequence length="200" mass="22704">MDTGRRCALKAPIPHRASLDAYPRGSRVQTGFVDEVLLYACPPFGCPGPQEWTNNARCNDQGYPRQASQGRSPVGFTVFFVPCQLLCLVSLIATQAIADRAFDTPFESLDEILNRPNLEHTDALELHWRKDIMERKIFTISYNKYWESWNPLWQVAGNRDPRRPYSLRVGAGGLPTTIPPSTYPQRDHADCLRRRSGRGK</sequence>